<feature type="domain" description="TonB-dependent receptor plug" evidence="8">
    <location>
        <begin position="137"/>
        <end position="260"/>
    </location>
</feature>
<dbReference type="Pfam" id="PF07715">
    <property type="entry name" value="Plug"/>
    <property type="match status" value="1"/>
</dbReference>
<dbReference type="Proteomes" id="UP000753961">
    <property type="component" value="Unassembled WGS sequence"/>
</dbReference>
<keyword evidence="10" id="KW-1185">Reference proteome</keyword>
<evidence type="ECO:0000259" key="8">
    <source>
        <dbReference type="Pfam" id="PF07715"/>
    </source>
</evidence>
<evidence type="ECO:0000256" key="2">
    <source>
        <dbReference type="ARBA" id="ARBA00022448"/>
    </source>
</evidence>
<dbReference type="InterPro" id="IPR012910">
    <property type="entry name" value="Plug_dom"/>
</dbReference>
<dbReference type="InterPro" id="IPR023996">
    <property type="entry name" value="TonB-dep_OMP_SusC/RagA"/>
</dbReference>
<dbReference type="InterPro" id="IPR039426">
    <property type="entry name" value="TonB-dep_rcpt-like"/>
</dbReference>
<comment type="similarity">
    <text evidence="7">Belongs to the TonB-dependent receptor family.</text>
</comment>
<dbReference type="NCBIfam" id="TIGR04056">
    <property type="entry name" value="OMP_RagA_SusC"/>
    <property type="match status" value="1"/>
</dbReference>
<dbReference type="FunFam" id="2.60.40.1120:FF:000003">
    <property type="entry name" value="Outer membrane protein Omp121"/>
    <property type="match status" value="1"/>
</dbReference>
<reference evidence="9" key="1">
    <citation type="submission" date="2021-06" db="EMBL/GenBank/DDBJ databases">
        <title>44 bacteria genomes isolated from Dapeng, Shenzhen.</title>
        <authorList>
            <person name="Zheng W."/>
            <person name="Yu S."/>
            <person name="Huang Y."/>
        </authorList>
    </citation>
    <scope>NUCLEOTIDE SEQUENCE</scope>
    <source>
        <strain evidence="9">DP5N28-2</strain>
    </source>
</reference>
<organism evidence="9 10">
    <name type="scientific">Membranihabitans marinus</name>
    <dbReference type="NCBI Taxonomy" id="1227546"/>
    <lineage>
        <taxon>Bacteria</taxon>
        <taxon>Pseudomonadati</taxon>
        <taxon>Bacteroidota</taxon>
        <taxon>Saprospiria</taxon>
        <taxon>Saprospirales</taxon>
        <taxon>Saprospiraceae</taxon>
        <taxon>Membranihabitans</taxon>
    </lineage>
</organism>
<dbReference type="RefSeq" id="WP_222578363.1">
    <property type="nucleotide sequence ID" value="NZ_JAHVHU010000002.1"/>
</dbReference>
<evidence type="ECO:0000256" key="6">
    <source>
        <dbReference type="ARBA" id="ARBA00023237"/>
    </source>
</evidence>
<keyword evidence="5 7" id="KW-0472">Membrane</keyword>
<evidence type="ECO:0000256" key="5">
    <source>
        <dbReference type="ARBA" id="ARBA00023136"/>
    </source>
</evidence>
<dbReference type="GO" id="GO:0009279">
    <property type="term" value="C:cell outer membrane"/>
    <property type="evidence" value="ECO:0007669"/>
    <property type="project" value="UniProtKB-SubCell"/>
</dbReference>
<dbReference type="PROSITE" id="PS52016">
    <property type="entry name" value="TONB_DEPENDENT_REC_3"/>
    <property type="match status" value="1"/>
</dbReference>
<evidence type="ECO:0000313" key="10">
    <source>
        <dbReference type="Proteomes" id="UP000753961"/>
    </source>
</evidence>
<comment type="caution">
    <text evidence="9">The sequence shown here is derived from an EMBL/GenBank/DDBJ whole genome shotgun (WGS) entry which is preliminary data.</text>
</comment>
<evidence type="ECO:0000256" key="4">
    <source>
        <dbReference type="ARBA" id="ARBA00022692"/>
    </source>
</evidence>
<dbReference type="InterPro" id="IPR037066">
    <property type="entry name" value="Plug_dom_sf"/>
</dbReference>
<dbReference type="Gene3D" id="2.170.130.10">
    <property type="entry name" value="TonB-dependent receptor, plug domain"/>
    <property type="match status" value="1"/>
</dbReference>
<dbReference type="NCBIfam" id="TIGR04057">
    <property type="entry name" value="SusC_RagA_signa"/>
    <property type="match status" value="1"/>
</dbReference>
<keyword evidence="2 7" id="KW-0813">Transport</keyword>
<dbReference type="EMBL" id="JAHVHU010000002">
    <property type="protein sequence ID" value="MBY5956843.1"/>
    <property type="molecule type" value="Genomic_DNA"/>
</dbReference>
<dbReference type="Gene3D" id="2.40.170.20">
    <property type="entry name" value="TonB-dependent receptor, beta-barrel domain"/>
    <property type="match status" value="1"/>
</dbReference>
<keyword evidence="6 7" id="KW-0998">Cell outer membrane</keyword>
<gene>
    <name evidence="9" type="ORF">KUV50_01765</name>
</gene>
<protein>
    <submittedName>
        <fullName evidence="9">SusC/RagA family TonB-linked outer membrane protein</fullName>
    </submittedName>
</protein>
<dbReference type="AlphaFoldDB" id="A0A953HLS3"/>
<evidence type="ECO:0000256" key="1">
    <source>
        <dbReference type="ARBA" id="ARBA00004571"/>
    </source>
</evidence>
<dbReference type="InterPro" id="IPR008969">
    <property type="entry name" value="CarboxyPept-like_regulatory"/>
</dbReference>
<proteinExistence type="inferred from homology"/>
<sequence length="1139" mass="125682">MKLQFYINFNKAYLLCILFSFLFLGWNQNISAENRATFADQIAITITGTVTSAEDGTTLPGVTIQVKGTNQGTVTDMDGRYELEAESDAVLLFSYIGFATQEIEVNNRSIIDVTLEESVSALDEVVVTALGIKREEKSLGYSVERISGDNVQRVAQENVLSALAGKAAGVNISNTGGAGSSVNMVIRGATSLSTDNQPLFVIDGVPMNSSINNVGGFGDDNRVDYGNAIADLNPNDIEDISILKGPSAAALYGTRAGNGVVLITTKKAVAGQPMKINVSSNTVFDIPYQFLNTQSRFNLGAFSYTPEAVGSGILPEIEIAEFAGGIENDKGYWAVQWDSPLDANGVRVPTEVRSYPNNVRNFLNDYALTTTNTASISNSNPYLNYRLGYTNMTHDGITPNSDLHRNNLSLAASSKLKDKLTISTHINFSNSYAKNRPASNRGANPLEWAYKTPPNANILDLRNYGSGKDIITPGQGFENPWFLAYDVNNSFNRYRIFGNVSANWEISPSWELMARYSLNKSDQTQESKIAPGYSKERNNGTYGISTSNGLERNIDFLATYSQDWDYITLSASGGGNMLYSKGAGSSTSAKSGAGLVVPNVFTINNIRSDALSYGNSRSQRGIYSLYGMATIGINNMAYLDLTARNDWSSTLPAANRSYFYPSASLSLLIDQMIGMGNNVDMLKLRGGWAQVGNDTGPYRLLATYGNAGQWGDAIRMSKSGSLLSPNLLPEESTSIEFGLDLIMFANRLRFEGTIYAVDNKNQILGVPLAASTGFSSIQVNTGLLQSKGYELMLGFTPVKSKDWQWDLDLNLTHNDTWVIDLADEVDFLEFWSNARVKNIAYVKDDNLGQDGRVGNLYTQKVKRVKDKTSPYYNYPILGSGLDAEWERDDDYELVGNYNPDFIMGLQTGLRFKNFSLNATFDWRSGGQFVSQTMRYLSEGMLTETWIDRLVHPGDLGGKPSKELKEWVLANADEFIFSEYVRPIGGPTPEFGGFPENFSGYTLYDATFAPGVMGSYDENGKFILEKENLGDEGTSFIPFAASYPWDLGSANMFDADYIKLREISINYHFPSQLTQRWGIDNLNLSVYSRNIMLWVKDSPLRVDPERAYQAESNGRFSQGVERFNVEPWMMPIGFKLSVQF</sequence>
<dbReference type="SUPFAM" id="SSF49464">
    <property type="entry name" value="Carboxypeptidase regulatory domain-like"/>
    <property type="match status" value="1"/>
</dbReference>
<keyword evidence="3 7" id="KW-1134">Transmembrane beta strand</keyword>
<evidence type="ECO:0000256" key="3">
    <source>
        <dbReference type="ARBA" id="ARBA00022452"/>
    </source>
</evidence>
<dbReference type="InterPro" id="IPR036942">
    <property type="entry name" value="Beta-barrel_TonB_sf"/>
</dbReference>
<evidence type="ECO:0000313" key="9">
    <source>
        <dbReference type="EMBL" id="MBY5956843.1"/>
    </source>
</evidence>
<accession>A0A953HLS3</accession>
<keyword evidence="4 7" id="KW-0812">Transmembrane</keyword>
<comment type="subcellular location">
    <subcellularLocation>
        <location evidence="1 7">Cell outer membrane</location>
        <topology evidence="1 7">Multi-pass membrane protein</topology>
    </subcellularLocation>
</comment>
<dbReference type="Pfam" id="PF13715">
    <property type="entry name" value="CarbopepD_reg_2"/>
    <property type="match status" value="1"/>
</dbReference>
<name>A0A953HLS3_9BACT</name>
<dbReference type="Gene3D" id="2.60.40.1120">
    <property type="entry name" value="Carboxypeptidase-like, regulatory domain"/>
    <property type="match status" value="1"/>
</dbReference>
<evidence type="ECO:0000256" key="7">
    <source>
        <dbReference type="PROSITE-ProRule" id="PRU01360"/>
    </source>
</evidence>
<dbReference type="InterPro" id="IPR023997">
    <property type="entry name" value="TonB-dep_OMP_SusC/RagA_CS"/>
</dbReference>
<dbReference type="SUPFAM" id="SSF56935">
    <property type="entry name" value="Porins"/>
    <property type="match status" value="1"/>
</dbReference>